<gene>
    <name evidence="1" type="ORF">D7223_18745</name>
</gene>
<dbReference type="EMBL" id="RBAK01000007">
    <property type="protein sequence ID" value="RKN44306.1"/>
    <property type="molecule type" value="Genomic_DNA"/>
</dbReference>
<dbReference type="RefSeq" id="WP_120729714.1">
    <property type="nucleotide sequence ID" value="NZ_RBAK01000007.1"/>
</dbReference>
<dbReference type="OrthoDB" id="3404121at2"/>
<keyword evidence="2" id="KW-1185">Reference proteome</keyword>
<proteinExistence type="predicted"/>
<name>A0A3A9ZAF9_9ACTN</name>
<evidence type="ECO:0000313" key="2">
    <source>
        <dbReference type="Proteomes" id="UP000281726"/>
    </source>
</evidence>
<reference evidence="1 2" key="1">
    <citation type="journal article" date="2004" name="Syst. Appl. Microbiol.">
        <title>Cryptoendolithic actinomycetes from antarctic sandstone rock samples: Micromonospora endolithica sp. nov. and two isolates related to Micromonospora coerulea Jensen 1932.</title>
        <authorList>
            <person name="Hirsch P."/>
            <person name="Mevs U."/>
            <person name="Kroppenstedt R.M."/>
            <person name="Schumann P."/>
            <person name="Stackebrandt E."/>
        </authorList>
    </citation>
    <scope>NUCLEOTIDE SEQUENCE [LARGE SCALE GENOMIC DNA]</scope>
    <source>
        <strain evidence="1 2">JCM 12677</strain>
    </source>
</reference>
<organism evidence="1 2">
    <name type="scientific">Micromonospora endolithica</name>
    <dbReference type="NCBI Taxonomy" id="230091"/>
    <lineage>
        <taxon>Bacteria</taxon>
        <taxon>Bacillati</taxon>
        <taxon>Actinomycetota</taxon>
        <taxon>Actinomycetes</taxon>
        <taxon>Micromonosporales</taxon>
        <taxon>Micromonosporaceae</taxon>
        <taxon>Micromonospora</taxon>
    </lineage>
</organism>
<accession>A0A3A9ZAF9</accession>
<dbReference type="Proteomes" id="UP000281726">
    <property type="component" value="Unassembled WGS sequence"/>
</dbReference>
<sequence>MLSPRRALRAAAARLLPRRPYWLGTPLRATIAAVTSGGGYVLLITYSQGTEWVDLPARTEPYDRPDDREFTAVAAALAARGLARTEAWAIDTNARLCASINPVRKEARRG</sequence>
<dbReference type="AlphaFoldDB" id="A0A3A9ZAF9"/>
<comment type="caution">
    <text evidence="1">The sequence shown here is derived from an EMBL/GenBank/DDBJ whole genome shotgun (WGS) entry which is preliminary data.</text>
</comment>
<evidence type="ECO:0000313" key="1">
    <source>
        <dbReference type="EMBL" id="RKN44306.1"/>
    </source>
</evidence>
<protein>
    <submittedName>
        <fullName evidence="1">Uncharacterized protein</fullName>
    </submittedName>
</protein>